<proteinExistence type="predicted"/>
<organism evidence="1 2">
    <name type="scientific">Dallia pectoralis</name>
    <name type="common">Alaska blackfish</name>
    <dbReference type="NCBI Taxonomy" id="75939"/>
    <lineage>
        <taxon>Eukaryota</taxon>
        <taxon>Metazoa</taxon>
        <taxon>Chordata</taxon>
        <taxon>Craniata</taxon>
        <taxon>Vertebrata</taxon>
        <taxon>Euteleostomi</taxon>
        <taxon>Actinopterygii</taxon>
        <taxon>Neopterygii</taxon>
        <taxon>Teleostei</taxon>
        <taxon>Protacanthopterygii</taxon>
        <taxon>Esociformes</taxon>
        <taxon>Umbridae</taxon>
        <taxon>Dallia</taxon>
    </lineage>
</organism>
<gene>
    <name evidence="1" type="ORF">DPEC_G00103980</name>
</gene>
<reference evidence="1" key="1">
    <citation type="submission" date="2021-05" db="EMBL/GenBank/DDBJ databases">
        <authorList>
            <person name="Pan Q."/>
            <person name="Jouanno E."/>
            <person name="Zahm M."/>
            <person name="Klopp C."/>
            <person name="Cabau C."/>
            <person name="Louis A."/>
            <person name="Berthelot C."/>
            <person name="Parey E."/>
            <person name="Roest Crollius H."/>
            <person name="Montfort J."/>
            <person name="Robinson-Rechavi M."/>
            <person name="Bouchez O."/>
            <person name="Lampietro C."/>
            <person name="Lopez Roques C."/>
            <person name="Donnadieu C."/>
            <person name="Postlethwait J."/>
            <person name="Bobe J."/>
            <person name="Dillon D."/>
            <person name="Chandos A."/>
            <person name="von Hippel F."/>
            <person name="Guiguen Y."/>
        </authorList>
    </citation>
    <scope>NUCLEOTIDE SEQUENCE</scope>
    <source>
        <strain evidence="1">YG-Jan2019</strain>
    </source>
</reference>
<comment type="caution">
    <text evidence="1">The sequence shown here is derived from an EMBL/GenBank/DDBJ whole genome shotgun (WGS) entry which is preliminary data.</text>
</comment>
<sequence>MMMYWTIFWFNANLGCAALVKDVTQTDPVVVTHVGSSVSLTCFCPSNMINSVLWFKQTIGQEPLLMASSSHFSQETFYFNNFTKDFSETKRLSVMRAENSFNLTILKTELGDSATYYCGAMYINEIQFAQGTVLIVKDSEFKSKSVLYQEKRFISANIGDKVTLNCFYKGTYFCGSGYSNVVEFGQGAILHVKDSGNISVLQQPVSESVHPGDSVTLNCTINTETCEGEHSVYWFRHDSGESHPGIIYTHGDRSGQCKNSTETGSPTQSCVYNLPKRNLSLSDAGTYYCAVVSCGEILFGHGTKMDIQDPLGNQSNLLLSIVIPFLSTAVTLSVIINIIFCMRMKRSQREHCAAGTFTQHGHHGNVHASMSNRQLHDANMVNYASLNFTDKKTNQSRRPMRERREIRKQREEETIYSGFSHQDRT</sequence>
<evidence type="ECO:0000313" key="2">
    <source>
        <dbReference type="Proteomes" id="UP001157502"/>
    </source>
</evidence>
<dbReference type="Proteomes" id="UP001157502">
    <property type="component" value="Chromosome 8"/>
</dbReference>
<keyword evidence="2" id="KW-1185">Reference proteome</keyword>
<name>A0ACC2GXH3_DALPE</name>
<evidence type="ECO:0000313" key="1">
    <source>
        <dbReference type="EMBL" id="KAJ8008356.1"/>
    </source>
</evidence>
<accession>A0ACC2GXH3</accession>
<protein>
    <submittedName>
        <fullName evidence="1">Uncharacterized protein</fullName>
    </submittedName>
</protein>
<dbReference type="EMBL" id="CM055735">
    <property type="protein sequence ID" value="KAJ8008356.1"/>
    <property type="molecule type" value="Genomic_DNA"/>
</dbReference>